<feature type="domain" description="C2H2-type" evidence="3">
    <location>
        <begin position="273"/>
        <end position="296"/>
    </location>
</feature>
<dbReference type="InterPro" id="IPR001005">
    <property type="entry name" value="SANT/Myb"/>
</dbReference>
<evidence type="ECO:0000256" key="2">
    <source>
        <dbReference type="SAM" id="MobiDB-lite"/>
    </source>
</evidence>
<evidence type="ECO:0000259" key="3">
    <source>
        <dbReference type="PROSITE" id="PS50157"/>
    </source>
</evidence>
<keyword evidence="5" id="KW-1185">Reference proteome</keyword>
<dbReference type="CDD" id="cd00167">
    <property type="entry name" value="SANT"/>
    <property type="match status" value="1"/>
</dbReference>
<feature type="compositionally biased region" description="Polar residues" evidence="2">
    <location>
        <begin position="442"/>
        <end position="460"/>
    </location>
</feature>
<dbReference type="PROSITE" id="PS00028">
    <property type="entry name" value="ZINC_FINGER_C2H2_1"/>
    <property type="match status" value="2"/>
</dbReference>
<dbReference type="SMART" id="SM00355">
    <property type="entry name" value="ZnF_C2H2"/>
    <property type="match status" value="2"/>
</dbReference>
<feature type="region of interest" description="Disordered" evidence="2">
    <location>
        <begin position="205"/>
        <end position="288"/>
    </location>
</feature>
<protein>
    <recommendedName>
        <fullName evidence="3">C2H2-type domain-containing protein</fullName>
    </recommendedName>
</protein>
<gene>
    <name evidence="4" type="ORF">DPMN_158147</name>
</gene>
<dbReference type="InterPro" id="IPR013087">
    <property type="entry name" value="Znf_C2H2_type"/>
</dbReference>
<comment type="caution">
    <text evidence="4">The sequence shown here is derived from an EMBL/GenBank/DDBJ whole genome shotgun (WGS) entry which is preliminary data.</text>
</comment>
<organism evidence="4 5">
    <name type="scientific">Dreissena polymorpha</name>
    <name type="common">Zebra mussel</name>
    <name type="synonym">Mytilus polymorpha</name>
    <dbReference type="NCBI Taxonomy" id="45954"/>
    <lineage>
        <taxon>Eukaryota</taxon>
        <taxon>Metazoa</taxon>
        <taxon>Spiralia</taxon>
        <taxon>Lophotrochozoa</taxon>
        <taxon>Mollusca</taxon>
        <taxon>Bivalvia</taxon>
        <taxon>Autobranchia</taxon>
        <taxon>Heteroconchia</taxon>
        <taxon>Euheterodonta</taxon>
        <taxon>Imparidentia</taxon>
        <taxon>Neoheterodontei</taxon>
        <taxon>Myida</taxon>
        <taxon>Dreissenoidea</taxon>
        <taxon>Dreissenidae</taxon>
        <taxon>Dreissena</taxon>
    </lineage>
</organism>
<keyword evidence="1" id="KW-0863">Zinc-finger</keyword>
<dbReference type="EMBL" id="JAIWYP010000008">
    <property type="protein sequence ID" value="KAH3780334.1"/>
    <property type="molecule type" value="Genomic_DNA"/>
</dbReference>
<feature type="compositionally biased region" description="Low complexity" evidence="2">
    <location>
        <begin position="209"/>
        <end position="222"/>
    </location>
</feature>
<feature type="compositionally biased region" description="Basic and acidic residues" evidence="2">
    <location>
        <begin position="312"/>
        <end position="325"/>
    </location>
</feature>
<dbReference type="GO" id="GO:0008270">
    <property type="term" value="F:zinc ion binding"/>
    <property type="evidence" value="ECO:0007669"/>
    <property type="project" value="UniProtKB-KW"/>
</dbReference>
<reference evidence="4" key="2">
    <citation type="submission" date="2020-11" db="EMBL/GenBank/DDBJ databases">
        <authorList>
            <person name="McCartney M.A."/>
            <person name="Auch B."/>
            <person name="Kono T."/>
            <person name="Mallez S."/>
            <person name="Becker A."/>
            <person name="Gohl D.M."/>
            <person name="Silverstein K.A.T."/>
            <person name="Koren S."/>
            <person name="Bechman K.B."/>
            <person name="Herman A."/>
            <person name="Abrahante J.E."/>
            <person name="Garbe J."/>
        </authorList>
    </citation>
    <scope>NUCLEOTIDE SEQUENCE</scope>
    <source>
        <strain evidence="4">Duluth1</strain>
        <tissue evidence="4">Whole animal</tissue>
    </source>
</reference>
<feature type="region of interest" description="Disordered" evidence="2">
    <location>
        <begin position="312"/>
        <end position="348"/>
    </location>
</feature>
<sequence length="523" mass="57967">MAWIDLRDQGLPSLCETDKGKPVSPVRDTNQSNQNQTAEPQPRYQPSLTFYNDLKTGQPVILRDGWRVRGHELPIWEANDGDTEGLTPVARVDESAEPVDTLVDLESCKDDETYIVGYPFKATKCTKCMGVYADCKSLSFHISNSHPGNFMSFNCNICNSRKPTWRQMAIHHGICRRRKSLKPVSEPKAINQGEIEITFYYDPGEEQQESNATPAEPTTEAKTTSEEGLLTPKPTESQRRAEQQESTATPAEPTEAETRKEKGPPAPKPTESNSCPECRRTFPTKKGLGQHIKHAHEELGNQRRLEARLADIQRKRQKRADERKAKTQAPTITRGQTPPKRLTTGSKKVWSEEQIARLLELEHKHGQARFINKAIQAEMPEFTCKQISDKRRDPKLALARISGHTTNSSGRAAEAKAKRSGRNAAKPKEAEPAQVLSEAPSDANSSQSSEAPSDANSSKSILDGDKFLLAATAGETTWSIALAELLVAAVEGELQDDEKSNCKGGLEAPPQTTMVRTCHRKMP</sequence>
<feature type="region of interest" description="Disordered" evidence="2">
    <location>
        <begin position="1"/>
        <end position="46"/>
    </location>
</feature>
<accession>A0A9D4IPI6</accession>
<feature type="region of interest" description="Disordered" evidence="2">
    <location>
        <begin position="400"/>
        <end position="460"/>
    </location>
</feature>
<dbReference type="Gene3D" id="3.30.160.60">
    <property type="entry name" value="Classic Zinc Finger"/>
    <property type="match status" value="1"/>
</dbReference>
<evidence type="ECO:0000313" key="5">
    <source>
        <dbReference type="Proteomes" id="UP000828390"/>
    </source>
</evidence>
<reference evidence="4" key="1">
    <citation type="journal article" date="2019" name="bioRxiv">
        <title>The Genome of the Zebra Mussel, Dreissena polymorpha: A Resource for Invasive Species Research.</title>
        <authorList>
            <person name="McCartney M.A."/>
            <person name="Auch B."/>
            <person name="Kono T."/>
            <person name="Mallez S."/>
            <person name="Zhang Y."/>
            <person name="Obille A."/>
            <person name="Becker A."/>
            <person name="Abrahante J.E."/>
            <person name="Garbe J."/>
            <person name="Badalamenti J.P."/>
            <person name="Herman A."/>
            <person name="Mangelson H."/>
            <person name="Liachko I."/>
            <person name="Sullivan S."/>
            <person name="Sone E.D."/>
            <person name="Koren S."/>
            <person name="Silverstein K.A.T."/>
            <person name="Beckman K.B."/>
            <person name="Gohl D.M."/>
        </authorList>
    </citation>
    <scope>NUCLEOTIDE SEQUENCE</scope>
    <source>
        <strain evidence="4">Duluth1</strain>
        <tissue evidence="4">Whole animal</tissue>
    </source>
</reference>
<keyword evidence="1" id="KW-0862">Zinc</keyword>
<dbReference type="PROSITE" id="PS50157">
    <property type="entry name" value="ZINC_FINGER_C2H2_2"/>
    <property type="match status" value="1"/>
</dbReference>
<dbReference type="Proteomes" id="UP000828390">
    <property type="component" value="Unassembled WGS sequence"/>
</dbReference>
<dbReference type="AlphaFoldDB" id="A0A9D4IPI6"/>
<proteinExistence type="predicted"/>
<evidence type="ECO:0000313" key="4">
    <source>
        <dbReference type="EMBL" id="KAH3780334.1"/>
    </source>
</evidence>
<name>A0A9D4IPI6_DREPO</name>
<keyword evidence="1" id="KW-0479">Metal-binding</keyword>
<evidence type="ECO:0000256" key="1">
    <source>
        <dbReference type="PROSITE-ProRule" id="PRU00042"/>
    </source>
</evidence>
<feature type="compositionally biased region" description="Polar residues" evidence="2">
    <location>
        <begin position="27"/>
        <end position="46"/>
    </location>
</feature>